<dbReference type="Pfam" id="PF20414">
    <property type="entry name" value="DUF6698"/>
    <property type="match status" value="1"/>
</dbReference>
<sequence length="130" mass="14582">MNREKRLSKLSPNSRNRYKRNYRTLLQLAPGLKSLIHNRSRAEELIRITQKMNSVISGTRSDDAIRMKSQIGHYAAPNPSVSAISPPINNGSSSRSHLGVNHPVLASFLCPIMSLKEYNTDPVEYISFSS</sequence>
<dbReference type="InterPro" id="IPR046521">
    <property type="entry name" value="DUF6698"/>
</dbReference>
<evidence type="ECO:0000313" key="1">
    <source>
        <dbReference type="EMBL" id="OAX35308.1"/>
    </source>
</evidence>
<keyword evidence="2" id="KW-1185">Reference proteome</keyword>
<dbReference type="EMBL" id="KV448512">
    <property type="protein sequence ID" value="OAX35308.1"/>
    <property type="molecule type" value="Genomic_DNA"/>
</dbReference>
<proteinExistence type="predicted"/>
<protein>
    <submittedName>
        <fullName evidence="1">Uncharacterized protein</fullName>
    </submittedName>
</protein>
<reference evidence="1 2" key="1">
    <citation type="submission" date="2016-06" db="EMBL/GenBank/DDBJ databases">
        <title>Comparative genomics of the ectomycorrhizal sister species Rhizopogon vinicolor and Rhizopogon vesiculosus (Basidiomycota: Boletales) reveals a divergence of the mating type B locus.</title>
        <authorList>
            <consortium name="DOE Joint Genome Institute"/>
            <person name="Mujic A.B."/>
            <person name="Kuo A."/>
            <person name="Tritt A."/>
            <person name="Lipzen A."/>
            <person name="Chen C."/>
            <person name="Johnson J."/>
            <person name="Sharma A."/>
            <person name="Barry K."/>
            <person name="Grigoriev I.V."/>
            <person name="Spatafora J.W."/>
        </authorList>
    </citation>
    <scope>NUCLEOTIDE SEQUENCE [LARGE SCALE GENOMIC DNA]</scope>
    <source>
        <strain evidence="1 2">AM-OR11-026</strain>
    </source>
</reference>
<organism evidence="1 2">
    <name type="scientific">Rhizopogon vinicolor AM-OR11-026</name>
    <dbReference type="NCBI Taxonomy" id="1314800"/>
    <lineage>
        <taxon>Eukaryota</taxon>
        <taxon>Fungi</taxon>
        <taxon>Dikarya</taxon>
        <taxon>Basidiomycota</taxon>
        <taxon>Agaricomycotina</taxon>
        <taxon>Agaricomycetes</taxon>
        <taxon>Agaricomycetidae</taxon>
        <taxon>Boletales</taxon>
        <taxon>Suillineae</taxon>
        <taxon>Rhizopogonaceae</taxon>
        <taxon>Rhizopogon</taxon>
    </lineage>
</organism>
<name>A0A1B7MRT0_9AGAM</name>
<dbReference type="Proteomes" id="UP000092154">
    <property type="component" value="Unassembled WGS sequence"/>
</dbReference>
<gene>
    <name evidence="1" type="ORF">K503DRAFT_785173</name>
</gene>
<evidence type="ECO:0000313" key="2">
    <source>
        <dbReference type="Proteomes" id="UP000092154"/>
    </source>
</evidence>
<dbReference type="AlphaFoldDB" id="A0A1B7MRT0"/>
<accession>A0A1B7MRT0</accession>
<dbReference type="InParanoid" id="A0A1B7MRT0"/>
<dbReference type="STRING" id="1314800.A0A1B7MRT0"/>
<dbReference type="OrthoDB" id="3220614at2759"/>